<dbReference type="AlphaFoldDB" id="M6VQ83"/>
<gene>
    <name evidence="1" type="ORF">LEP1GSC172_2447</name>
</gene>
<sequence>MEVSNSAQTTKSDMGLRLDFPLQPQIRMETKAHLNMTILED</sequence>
<dbReference type="Proteomes" id="UP000012112">
    <property type="component" value="Unassembled WGS sequence"/>
</dbReference>
<dbReference type="EMBL" id="AKWD02000066">
    <property type="protein sequence ID" value="EMO51738.1"/>
    <property type="molecule type" value="Genomic_DNA"/>
</dbReference>
<organism evidence="1 2">
    <name type="scientific">Leptospira noguchii</name>
    <dbReference type="NCBI Taxonomy" id="28182"/>
    <lineage>
        <taxon>Bacteria</taxon>
        <taxon>Pseudomonadati</taxon>
        <taxon>Spirochaetota</taxon>
        <taxon>Spirochaetia</taxon>
        <taxon>Leptospirales</taxon>
        <taxon>Leptospiraceae</taxon>
        <taxon>Leptospira</taxon>
    </lineage>
</organism>
<evidence type="ECO:0000313" key="1">
    <source>
        <dbReference type="EMBL" id="EMO51738.1"/>
    </source>
</evidence>
<comment type="caution">
    <text evidence="1">The sequence shown here is derived from an EMBL/GenBank/DDBJ whole genome shotgun (WGS) entry which is preliminary data.</text>
</comment>
<protein>
    <submittedName>
        <fullName evidence="1">Uncharacterized protein</fullName>
    </submittedName>
</protein>
<proteinExistence type="predicted"/>
<reference evidence="1 2" key="1">
    <citation type="submission" date="2013-01" db="EMBL/GenBank/DDBJ databases">
        <authorList>
            <person name="Harkins D.M."/>
            <person name="Durkin A.S."/>
            <person name="Brinkac L.M."/>
            <person name="Haft D.H."/>
            <person name="Selengut J.D."/>
            <person name="Sanka R."/>
            <person name="DePew J."/>
            <person name="Purushe J."/>
            <person name="Matthias M.A."/>
            <person name="Vinetz J.M."/>
            <person name="Sutton G.G."/>
            <person name="Nierman W.C."/>
            <person name="Fouts D.E."/>
        </authorList>
    </citation>
    <scope>NUCLEOTIDE SEQUENCE [LARGE SCALE GENOMIC DNA]</scope>
    <source>
        <strain evidence="1 2">HAI1536</strain>
    </source>
</reference>
<evidence type="ECO:0000313" key="2">
    <source>
        <dbReference type="Proteomes" id="UP000012112"/>
    </source>
</evidence>
<accession>M6VQ83</accession>
<name>M6VQ83_9LEPT</name>